<dbReference type="RefSeq" id="WP_036781879.1">
    <property type="nucleotide sequence ID" value="NZ_CAWLTM010000047.1"/>
</dbReference>
<keyword evidence="11" id="KW-1185">Reference proteome</keyword>
<dbReference type="InterPro" id="IPR036227">
    <property type="entry name" value="Ribosomal_uL15/eL18_sf"/>
</dbReference>
<comment type="caution">
    <text evidence="10">The sequence shown here is derived from an EMBL/GenBank/DDBJ whole genome shotgun (WGS) entry which is preliminary data.</text>
</comment>
<dbReference type="PANTHER" id="PTHR12934:SF11">
    <property type="entry name" value="LARGE RIBOSOMAL SUBUNIT PROTEIN UL15M"/>
    <property type="match status" value="1"/>
</dbReference>
<gene>
    <name evidence="6" type="primary">rplO</name>
    <name evidence="10" type="ORF">BA1DRAFT_03683</name>
</gene>
<dbReference type="GO" id="GO:0003735">
    <property type="term" value="F:structural constituent of ribosome"/>
    <property type="evidence" value="ECO:0007669"/>
    <property type="project" value="InterPro"/>
</dbReference>
<evidence type="ECO:0000256" key="3">
    <source>
        <dbReference type="ARBA" id="ARBA00022884"/>
    </source>
</evidence>
<evidence type="ECO:0000259" key="9">
    <source>
        <dbReference type="Pfam" id="PF00828"/>
    </source>
</evidence>
<dbReference type="PATRIC" id="fig|1393736.3.peg.3754"/>
<dbReference type="NCBIfam" id="TIGR01071">
    <property type="entry name" value="rplO_bact"/>
    <property type="match status" value="1"/>
</dbReference>
<name>A0A022PE42_9GAMM</name>
<evidence type="ECO:0000313" key="10">
    <source>
        <dbReference type="EMBL" id="EYU13809.1"/>
    </source>
</evidence>
<keyword evidence="2 6" id="KW-0699">rRNA-binding</keyword>
<feature type="compositionally biased region" description="Gly residues" evidence="8">
    <location>
        <begin position="21"/>
        <end position="31"/>
    </location>
</feature>
<keyword evidence="5 6" id="KW-0687">Ribonucleoprotein</keyword>
<dbReference type="PANTHER" id="PTHR12934">
    <property type="entry name" value="50S RIBOSOMAL PROTEIN L15"/>
    <property type="match status" value="1"/>
</dbReference>
<dbReference type="EMBL" id="JFGV01000068">
    <property type="protein sequence ID" value="EYU13809.1"/>
    <property type="molecule type" value="Genomic_DNA"/>
</dbReference>
<comment type="subunit">
    <text evidence="6">Part of the 50S ribosomal subunit.</text>
</comment>
<comment type="function">
    <text evidence="6">Binds to the 23S rRNA.</text>
</comment>
<evidence type="ECO:0000256" key="5">
    <source>
        <dbReference type="ARBA" id="ARBA00023274"/>
    </source>
</evidence>
<dbReference type="GO" id="GO:0006412">
    <property type="term" value="P:translation"/>
    <property type="evidence" value="ECO:0007669"/>
    <property type="project" value="UniProtKB-UniRule"/>
</dbReference>
<evidence type="ECO:0000256" key="4">
    <source>
        <dbReference type="ARBA" id="ARBA00022980"/>
    </source>
</evidence>
<evidence type="ECO:0000256" key="8">
    <source>
        <dbReference type="SAM" id="MobiDB-lite"/>
    </source>
</evidence>
<accession>A0A022PE42</accession>
<evidence type="ECO:0000256" key="2">
    <source>
        <dbReference type="ARBA" id="ARBA00022730"/>
    </source>
</evidence>
<evidence type="ECO:0000256" key="7">
    <source>
        <dbReference type="RuleBase" id="RU003888"/>
    </source>
</evidence>
<evidence type="ECO:0000256" key="1">
    <source>
        <dbReference type="ARBA" id="ARBA00007320"/>
    </source>
</evidence>
<keyword evidence="4 6" id="KW-0689">Ribosomal protein</keyword>
<evidence type="ECO:0000313" key="11">
    <source>
        <dbReference type="Proteomes" id="UP000023464"/>
    </source>
</evidence>
<evidence type="ECO:0000256" key="6">
    <source>
        <dbReference type="HAMAP-Rule" id="MF_01341"/>
    </source>
</evidence>
<dbReference type="SUPFAM" id="SSF52080">
    <property type="entry name" value="Ribosomal proteins L15p and L18e"/>
    <property type="match status" value="1"/>
</dbReference>
<feature type="region of interest" description="Disordered" evidence="8">
    <location>
        <begin position="1"/>
        <end position="53"/>
    </location>
</feature>
<dbReference type="AlphaFoldDB" id="A0A022PE42"/>
<dbReference type="GO" id="GO:0022625">
    <property type="term" value="C:cytosolic large ribosomal subunit"/>
    <property type="evidence" value="ECO:0007669"/>
    <property type="project" value="TreeGrafter"/>
</dbReference>
<dbReference type="Pfam" id="PF00828">
    <property type="entry name" value="Ribosomal_L27A"/>
    <property type="match status" value="1"/>
</dbReference>
<dbReference type="FunFam" id="3.100.10.10:FF:000003">
    <property type="entry name" value="50S ribosomal protein L15"/>
    <property type="match status" value="1"/>
</dbReference>
<proteinExistence type="inferred from homology"/>
<dbReference type="HAMAP" id="MF_01341">
    <property type="entry name" value="Ribosomal_uL15"/>
    <property type="match status" value="1"/>
</dbReference>
<keyword evidence="3 6" id="KW-0694">RNA-binding</keyword>
<protein>
    <recommendedName>
        <fullName evidence="6">Large ribosomal subunit protein uL15</fullName>
    </recommendedName>
</protein>
<organism evidence="10 11">
    <name type="scientific">Photorhabdus aegyptia</name>
    <dbReference type="NCBI Taxonomy" id="2805098"/>
    <lineage>
        <taxon>Bacteria</taxon>
        <taxon>Pseudomonadati</taxon>
        <taxon>Pseudomonadota</taxon>
        <taxon>Gammaproteobacteria</taxon>
        <taxon>Enterobacterales</taxon>
        <taxon>Morganellaceae</taxon>
        <taxon>Photorhabdus</taxon>
    </lineage>
</organism>
<dbReference type="InterPro" id="IPR005749">
    <property type="entry name" value="Ribosomal_uL15_bac-type"/>
</dbReference>
<dbReference type="InterPro" id="IPR021131">
    <property type="entry name" value="Ribosomal_uL15/eL18"/>
</dbReference>
<reference evidence="10 11" key="1">
    <citation type="submission" date="2014-03" db="EMBL/GenBank/DDBJ databases">
        <title>Draft Genome of Photorhabdus luminescens BA1, an Egyptian Isolate.</title>
        <authorList>
            <person name="Ghazal S."/>
            <person name="Hurst S.G.IV."/>
            <person name="Morris K."/>
            <person name="Thomas K."/>
            <person name="Tisa L.S."/>
        </authorList>
    </citation>
    <scope>NUCLEOTIDE SEQUENCE [LARGE SCALE GENOMIC DNA]</scope>
    <source>
        <strain evidence="10 11">BA1</strain>
    </source>
</reference>
<feature type="domain" description="Large ribosomal subunit protein uL15/eL18" evidence="9">
    <location>
        <begin position="85"/>
        <end position="143"/>
    </location>
</feature>
<dbReference type="InterPro" id="IPR001196">
    <property type="entry name" value="Ribosomal_uL15_CS"/>
</dbReference>
<dbReference type="GO" id="GO:0019843">
    <property type="term" value="F:rRNA binding"/>
    <property type="evidence" value="ECO:0007669"/>
    <property type="project" value="UniProtKB-UniRule"/>
</dbReference>
<dbReference type="PROSITE" id="PS00475">
    <property type="entry name" value="RIBOSOMAL_L15"/>
    <property type="match status" value="1"/>
</dbReference>
<dbReference type="Proteomes" id="UP000023464">
    <property type="component" value="Unassembled WGS sequence"/>
</dbReference>
<comment type="similarity">
    <text evidence="1 6 7">Belongs to the universal ribosomal protein uL15 family.</text>
</comment>
<dbReference type="InterPro" id="IPR030878">
    <property type="entry name" value="Ribosomal_uL15"/>
</dbReference>
<sequence length="144" mass="15155">MRLNTLSPAEGSKHAPKRVGRGIGSGLGKTGGRGHKGQKSRSGGGVRRGFEGGQMPLYRRLPKFGFTSRKAMVTAEVRLSDFAAVEGDIIDLNALKAANIVGTQIEFAKVILSGEINRVVTVRGLRVTKGARAAIEAAGGKIEE</sequence>
<dbReference type="Gene3D" id="3.100.10.10">
    <property type="match status" value="1"/>
</dbReference>